<dbReference type="Ensembl" id="ENSCSAVT00000003232.1">
    <property type="protein sequence ID" value="ENSCSAVP00000003183.1"/>
    <property type="gene ID" value="ENSCSAVG00000001894.1"/>
</dbReference>
<dbReference type="GeneTree" id="ENSGT00390000014220"/>
<proteinExistence type="predicted"/>
<dbReference type="InParanoid" id="H2YCY5"/>
<reference evidence="2" key="1">
    <citation type="submission" date="2003-08" db="EMBL/GenBank/DDBJ databases">
        <authorList>
            <person name="Birren B."/>
            <person name="Nusbaum C."/>
            <person name="Abebe A."/>
            <person name="Abouelleil A."/>
            <person name="Adekoya E."/>
            <person name="Ait-zahra M."/>
            <person name="Allen N."/>
            <person name="Allen T."/>
            <person name="An P."/>
            <person name="Anderson M."/>
            <person name="Anderson S."/>
            <person name="Arachchi H."/>
            <person name="Armbruster J."/>
            <person name="Bachantsang P."/>
            <person name="Baldwin J."/>
            <person name="Barry A."/>
            <person name="Bayul T."/>
            <person name="Blitshsteyn B."/>
            <person name="Bloom T."/>
            <person name="Blye J."/>
            <person name="Boguslavskiy L."/>
            <person name="Borowsky M."/>
            <person name="Boukhgalter B."/>
            <person name="Brunache A."/>
            <person name="Butler J."/>
            <person name="Calixte N."/>
            <person name="Calvo S."/>
            <person name="Camarata J."/>
            <person name="Campo K."/>
            <person name="Chang J."/>
            <person name="Cheshatsang Y."/>
            <person name="Citroen M."/>
            <person name="Collymore A."/>
            <person name="Considine T."/>
            <person name="Cook A."/>
            <person name="Cooke P."/>
            <person name="Corum B."/>
            <person name="Cuomo C."/>
            <person name="David R."/>
            <person name="Dawoe T."/>
            <person name="Degray S."/>
            <person name="Dodge S."/>
            <person name="Dooley K."/>
            <person name="Dorje P."/>
            <person name="Dorjee K."/>
            <person name="Dorris L."/>
            <person name="Duffey N."/>
            <person name="Dupes A."/>
            <person name="Elkins T."/>
            <person name="Engels R."/>
            <person name="Erickson J."/>
            <person name="Farina A."/>
            <person name="Faro S."/>
            <person name="Ferreira P."/>
            <person name="Fischer H."/>
            <person name="Fitzgerald M."/>
            <person name="Foley K."/>
            <person name="Gage D."/>
            <person name="Galagan J."/>
            <person name="Gearin G."/>
            <person name="Gnerre S."/>
            <person name="Gnirke A."/>
            <person name="Goyette A."/>
            <person name="Graham J."/>
            <person name="Grandbois E."/>
            <person name="Gyaltsen K."/>
            <person name="Hafez N."/>
            <person name="Hagopian D."/>
            <person name="Hagos B."/>
            <person name="Hall J."/>
            <person name="Hatcher B."/>
            <person name="Heller A."/>
            <person name="Higgins H."/>
            <person name="Honan T."/>
            <person name="Horn A."/>
            <person name="Houde N."/>
            <person name="Hughes L."/>
            <person name="Hulme W."/>
            <person name="Husby E."/>
            <person name="Iliev I."/>
            <person name="Jaffe D."/>
            <person name="Jones C."/>
            <person name="Kamal M."/>
            <person name="Kamat A."/>
            <person name="Kamvysselis M."/>
            <person name="Karlsson E."/>
            <person name="Kells C."/>
            <person name="Kieu A."/>
            <person name="Kisner P."/>
            <person name="Kodira C."/>
            <person name="Kulbokas E."/>
            <person name="Labutti K."/>
            <person name="Lama D."/>
            <person name="Landers T."/>
            <person name="Leger J."/>
            <person name="Levine S."/>
            <person name="Lewis D."/>
            <person name="Lewis T."/>
            <person name="Lindblad-toh K."/>
            <person name="Liu X."/>
            <person name="Lokyitsang T."/>
            <person name="Lokyitsang Y."/>
            <person name="Lucien O."/>
            <person name="Lui A."/>
            <person name="Ma L.J."/>
            <person name="Mabbitt R."/>
            <person name="Macdonald J."/>
            <person name="Maclean C."/>
            <person name="Major J."/>
            <person name="Manning J."/>
            <person name="Marabella R."/>
            <person name="Maru K."/>
            <person name="Matthews C."/>
            <person name="Mauceli E."/>
            <person name="Mccarthy M."/>
            <person name="Mcdonough S."/>
            <person name="Mcghee T."/>
            <person name="Meldrim J."/>
            <person name="Meneus L."/>
            <person name="Mesirov J."/>
            <person name="Mihalev A."/>
            <person name="Mihova T."/>
            <person name="Mikkelsen T."/>
            <person name="Mlenga V."/>
            <person name="Moru K."/>
            <person name="Mozes J."/>
            <person name="Mulrain L."/>
            <person name="Munson G."/>
            <person name="Naylor J."/>
            <person name="Newes C."/>
            <person name="Nguyen C."/>
            <person name="Nguyen N."/>
            <person name="Nguyen T."/>
            <person name="Nicol R."/>
            <person name="Nielsen C."/>
            <person name="Nizzari M."/>
            <person name="Norbu C."/>
            <person name="Norbu N."/>
            <person name="O'donnell P."/>
            <person name="Okoawo O."/>
            <person name="O'leary S."/>
            <person name="Omotosho B."/>
            <person name="O'neill K."/>
            <person name="Osman S."/>
            <person name="Parker S."/>
            <person name="Perrin D."/>
            <person name="Phunkhang P."/>
            <person name="Piqani B."/>
            <person name="Purcell S."/>
            <person name="Rachupka T."/>
            <person name="Ramasamy U."/>
            <person name="Rameau R."/>
            <person name="Ray V."/>
            <person name="Raymond C."/>
            <person name="Retta R."/>
            <person name="Richardson S."/>
            <person name="Rise C."/>
            <person name="Rodriguez J."/>
            <person name="Rogers J."/>
            <person name="Rogov P."/>
            <person name="Rutman M."/>
            <person name="Schupbach R."/>
            <person name="Seaman C."/>
            <person name="Settipalli S."/>
            <person name="Sharpe T."/>
            <person name="Sheridan J."/>
            <person name="Sherpa N."/>
            <person name="Shi J."/>
            <person name="Smirnov S."/>
            <person name="Smith C."/>
            <person name="Sougnez C."/>
            <person name="Spencer B."/>
            <person name="Stalker J."/>
            <person name="Stange-thomann N."/>
            <person name="Stavropoulos S."/>
            <person name="Stetson K."/>
            <person name="Stone C."/>
            <person name="Stone S."/>
            <person name="Stubbs M."/>
            <person name="Talamas J."/>
            <person name="Tchuinga P."/>
            <person name="Tenzing P."/>
            <person name="Tesfaye S."/>
            <person name="Theodore J."/>
            <person name="Thoulutsang Y."/>
            <person name="Topham K."/>
            <person name="Towey S."/>
            <person name="Tsamla T."/>
            <person name="Tsomo N."/>
            <person name="Vallee D."/>
            <person name="Vassiliev H."/>
            <person name="Venkataraman V."/>
            <person name="Vinson J."/>
            <person name="Vo A."/>
            <person name="Wade C."/>
            <person name="Wang S."/>
            <person name="Wangchuk T."/>
            <person name="Wangdi T."/>
            <person name="Whittaker C."/>
            <person name="Wilkinson J."/>
            <person name="Wu Y."/>
            <person name="Wyman D."/>
            <person name="Yadav S."/>
            <person name="Yang S."/>
            <person name="Yang X."/>
            <person name="Yeager S."/>
            <person name="Yee E."/>
            <person name="Young G."/>
            <person name="Zainoun J."/>
            <person name="Zembeck L."/>
            <person name="Zimmer A."/>
            <person name="Zody M."/>
            <person name="Lander E."/>
        </authorList>
    </citation>
    <scope>NUCLEOTIDE SEQUENCE [LARGE SCALE GENOMIC DNA]</scope>
</reference>
<sequence length="294" mass="32127">MSTKRRRFTCFSCCGIGRKDKYIVENDSIYSRGDTDSLNVSCGSDCEELLSNLQLPVTELLMANISSDCPSARTGTARTIAQPPSPVAHSAEVHQIDEFSDITNIKSVSFDANGSPKGSPLVHIGNRTYRKTPHKDMMRPEHSIDEISNRIVQKAIRVGVSYFLVTTSISRSLQIVVSESDVSTLEELSGFYTVSCGSSDDDFAVSRFVDDLLRDVIGKIDQVDDAPHCSHDNDLLAESSDAGSTATEMTYSGTSEGAVDASYSDYDEARVLSSTSSLEWDSYECYRPIGSFIS</sequence>
<reference evidence="1" key="2">
    <citation type="submission" date="2025-08" db="UniProtKB">
        <authorList>
            <consortium name="Ensembl"/>
        </authorList>
    </citation>
    <scope>IDENTIFICATION</scope>
</reference>
<name>H2YCY5_CIOSA</name>
<keyword evidence="2" id="KW-1185">Reference proteome</keyword>
<dbReference type="OMA" id="EWDSYEC"/>
<accession>H2YCY5</accession>
<reference evidence="1" key="3">
    <citation type="submission" date="2025-09" db="UniProtKB">
        <authorList>
            <consortium name="Ensembl"/>
        </authorList>
    </citation>
    <scope>IDENTIFICATION</scope>
</reference>
<protein>
    <submittedName>
        <fullName evidence="1">Uncharacterized protein</fullName>
    </submittedName>
</protein>
<dbReference type="HOGENOM" id="CLU_939953_0_0_1"/>
<organism evidence="1 2">
    <name type="scientific">Ciona savignyi</name>
    <name type="common">Pacific transparent sea squirt</name>
    <dbReference type="NCBI Taxonomy" id="51511"/>
    <lineage>
        <taxon>Eukaryota</taxon>
        <taxon>Metazoa</taxon>
        <taxon>Chordata</taxon>
        <taxon>Tunicata</taxon>
        <taxon>Ascidiacea</taxon>
        <taxon>Phlebobranchia</taxon>
        <taxon>Cionidae</taxon>
        <taxon>Ciona</taxon>
    </lineage>
</organism>
<evidence type="ECO:0000313" key="2">
    <source>
        <dbReference type="Proteomes" id="UP000007875"/>
    </source>
</evidence>
<evidence type="ECO:0000313" key="1">
    <source>
        <dbReference type="Ensembl" id="ENSCSAVP00000003183.1"/>
    </source>
</evidence>
<dbReference type="AlphaFoldDB" id="H2YCY5"/>
<dbReference type="Proteomes" id="UP000007875">
    <property type="component" value="Unassembled WGS sequence"/>
</dbReference>